<evidence type="ECO:0000313" key="3">
    <source>
        <dbReference type="Proteomes" id="UP000007879"/>
    </source>
</evidence>
<reference evidence="2" key="2">
    <citation type="submission" date="2024-06" db="UniProtKB">
        <authorList>
            <consortium name="EnsemblMetazoa"/>
        </authorList>
    </citation>
    <scope>IDENTIFICATION</scope>
</reference>
<evidence type="ECO:0000256" key="1">
    <source>
        <dbReference type="ARBA" id="ARBA00001962"/>
    </source>
</evidence>
<organism evidence="2 3">
    <name type="scientific">Amphimedon queenslandica</name>
    <name type="common">Sponge</name>
    <dbReference type="NCBI Taxonomy" id="400682"/>
    <lineage>
        <taxon>Eukaryota</taxon>
        <taxon>Metazoa</taxon>
        <taxon>Porifera</taxon>
        <taxon>Demospongiae</taxon>
        <taxon>Heteroscleromorpha</taxon>
        <taxon>Haplosclerida</taxon>
        <taxon>Niphatidae</taxon>
        <taxon>Amphimedon</taxon>
    </lineage>
</organism>
<dbReference type="PANTHER" id="PTHR20883">
    <property type="entry name" value="PHYTANOYL-COA DIOXYGENASE DOMAIN CONTAINING 1"/>
    <property type="match status" value="1"/>
</dbReference>
<name>A0AAN0J343_AMPQE</name>
<proteinExistence type="predicted"/>
<dbReference type="EnsemblMetazoa" id="XM_019995582.1">
    <property type="protein sequence ID" value="XP_019851141.1"/>
    <property type="gene ID" value="LOC100640618"/>
</dbReference>
<dbReference type="InterPro" id="IPR008775">
    <property type="entry name" value="Phytyl_CoA_dOase-like"/>
</dbReference>
<evidence type="ECO:0008006" key="4">
    <source>
        <dbReference type="Google" id="ProtNLM"/>
    </source>
</evidence>
<dbReference type="Proteomes" id="UP000007879">
    <property type="component" value="Unassembled WGS sequence"/>
</dbReference>
<dbReference type="GeneID" id="100640618"/>
<keyword evidence="3" id="KW-1185">Reference proteome</keyword>
<comment type="cofactor">
    <cofactor evidence="1">
        <name>Fe cation</name>
        <dbReference type="ChEBI" id="CHEBI:24875"/>
    </cofactor>
</comment>
<evidence type="ECO:0000313" key="2">
    <source>
        <dbReference type="EnsemblMetazoa" id="XP_019851141.1"/>
    </source>
</evidence>
<reference evidence="3" key="1">
    <citation type="journal article" date="2010" name="Nature">
        <title>The Amphimedon queenslandica genome and the evolution of animal complexity.</title>
        <authorList>
            <person name="Srivastava M."/>
            <person name="Simakov O."/>
            <person name="Chapman J."/>
            <person name="Fahey B."/>
            <person name="Gauthier M.E."/>
            <person name="Mitros T."/>
            <person name="Richards G.S."/>
            <person name="Conaco C."/>
            <person name="Dacre M."/>
            <person name="Hellsten U."/>
            <person name="Larroux C."/>
            <person name="Putnam N.H."/>
            <person name="Stanke M."/>
            <person name="Adamska M."/>
            <person name="Darling A."/>
            <person name="Degnan S.M."/>
            <person name="Oakley T.H."/>
            <person name="Plachetzki D.C."/>
            <person name="Zhai Y."/>
            <person name="Adamski M."/>
            <person name="Calcino A."/>
            <person name="Cummins S.F."/>
            <person name="Goodstein D.M."/>
            <person name="Harris C."/>
            <person name="Jackson D.J."/>
            <person name="Leys S.P."/>
            <person name="Shu S."/>
            <person name="Woodcroft B.J."/>
            <person name="Vervoort M."/>
            <person name="Kosik K.S."/>
            <person name="Manning G."/>
            <person name="Degnan B.M."/>
            <person name="Rokhsar D.S."/>
        </authorList>
    </citation>
    <scope>NUCLEOTIDE SEQUENCE [LARGE SCALE GENOMIC DNA]</scope>
</reference>
<dbReference type="PANTHER" id="PTHR20883:SF48">
    <property type="entry name" value="ECTOINE DIOXYGENASE"/>
    <property type="match status" value="1"/>
</dbReference>
<dbReference type="GO" id="GO:0016491">
    <property type="term" value="F:oxidoreductase activity"/>
    <property type="evidence" value="ECO:0007669"/>
    <property type="project" value="UniProtKB-ARBA"/>
</dbReference>
<dbReference type="Pfam" id="PF05721">
    <property type="entry name" value="PhyH"/>
    <property type="match status" value="1"/>
</dbReference>
<dbReference type="Gene3D" id="2.60.120.620">
    <property type="entry name" value="q2cbj1_9rhob like domain"/>
    <property type="match status" value="1"/>
</dbReference>
<dbReference type="AlphaFoldDB" id="A0AAN0J343"/>
<dbReference type="GO" id="GO:0046872">
    <property type="term" value="F:metal ion binding"/>
    <property type="evidence" value="ECO:0007669"/>
    <property type="project" value="UniProtKB-ARBA"/>
</dbReference>
<dbReference type="RefSeq" id="XP_019851141.1">
    <property type="nucleotide sequence ID" value="XM_019995582.1"/>
</dbReference>
<protein>
    <recommendedName>
        <fullName evidence="4">Phytanoyl-CoA dioxygenase family protein</fullName>
    </recommendedName>
</protein>
<dbReference type="KEGG" id="aqu:100640618"/>
<sequence length="349" mass="39798">MSRLFCKLIFKGVAGKMEGVKEQYVNKEHEKGRVDVTVAEDFHDLSLEHQPLGTLCSPIKDPAQWSSYALSQEQVDQYWRDGYLSGIRVLTDEQCELILNDYQIFLDKEKVHPGHGLFYEFHRNQSGLSDNVLLHALGQWRITKAFHDICFLPQISVPSSQLIDPDNKGGQVPIRLWHDQLFSKPPKHGGVVAWHQDYSYWTRTKPMKHLTIHIALDDQTPETGGLHFVPESHRWSRNGNPLPITDATFGDMESLKKVLTEEEFAQFKPVPSGLKRGHASFHHPLMVHGSYANKSERPRRACVVNYIADGVWSDTNEPLLNGVPLIEKGNKMEGQFFPLVFDPKWASPV</sequence>
<dbReference type="SUPFAM" id="SSF51197">
    <property type="entry name" value="Clavaminate synthase-like"/>
    <property type="match status" value="1"/>
</dbReference>
<accession>A0AAN0J343</accession>